<evidence type="ECO:0000259" key="9">
    <source>
        <dbReference type="Pfam" id="PF02782"/>
    </source>
</evidence>
<dbReference type="RefSeq" id="WP_344210669.1">
    <property type="nucleotide sequence ID" value="NZ_BAAAOS010000008.1"/>
</dbReference>
<dbReference type="InterPro" id="IPR013449">
    <property type="entry name" value="Rhamnulokinase"/>
</dbReference>
<dbReference type="InterPro" id="IPR018485">
    <property type="entry name" value="FGGY_C"/>
</dbReference>
<keyword evidence="11" id="KW-1185">Reference proteome</keyword>
<dbReference type="Gene3D" id="3.30.420.40">
    <property type="match status" value="2"/>
</dbReference>
<evidence type="ECO:0000256" key="4">
    <source>
        <dbReference type="ARBA" id="ARBA00022777"/>
    </source>
</evidence>
<keyword evidence="6" id="KW-1015">Disulfide bond</keyword>
<dbReference type="EMBL" id="BAAAOS010000008">
    <property type="protein sequence ID" value="GAA1560446.1"/>
    <property type="molecule type" value="Genomic_DNA"/>
</dbReference>
<reference evidence="11" key="1">
    <citation type="journal article" date="2019" name="Int. J. Syst. Evol. Microbiol.">
        <title>The Global Catalogue of Microorganisms (GCM) 10K type strain sequencing project: providing services to taxonomists for standard genome sequencing and annotation.</title>
        <authorList>
            <consortium name="The Broad Institute Genomics Platform"/>
            <consortium name="The Broad Institute Genome Sequencing Center for Infectious Disease"/>
            <person name="Wu L."/>
            <person name="Ma J."/>
        </authorList>
    </citation>
    <scope>NUCLEOTIDE SEQUENCE [LARGE SCALE GENOMIC DNA]</scope>
    <source>
        <strain evidence="11">JCM 14969</strain>
    </source>
</reference>
<organism evidence="10 11">
    <name type="scientific">Kribbella sancticallisti</name>
    <dbReference type="NCBI Taxonomy" id="460087"/>
    <lineage>
        <taxon>Bacteria</taxon>
        <taxon>Bacillati</taxon>
        <taxon>Actinomycetota</taxon>
        <taxon>Actinomycetes</taxon>
        <taxon>Propionibacteriales</taxon>
        <taxon>Kribbellaceae</taxon>
        <taxon>Kribbella</taxon>
    </lineage>
</organism>
<evidence type="ECO:0000256" key="7">
    <source>
        <dbReference type="ARBA" id="ARBA00023308"/>
    </source>
</evidence>
<accession>A0ABP4NG51</accession>
<dbReference type="CDD" id="cd07771">
    <property type="entry name" value="ASKHA_NBD_FGGY_RhaB-like"/>
    <property type="match status" value="1"/>
</dbReference>
<evidence type="ECO:0000256" key="6">
    <source>
        <dbReference type="ARBA" id="ARBA00023157"/>
    </source>
</evidence>
<evidence type="ECO:0000256" key="3">
    <source>
        <dbReference type="ARBA" id="ARBA00022741"/>
    </source>
</evidence>
<gene>
    <name evidence="10" type="ORF">GCM10009789_12160</name>
</gene>
<protein>
    <submittedName>
        <fullName evidence="10">Rhamnulokinase family protein</fullName>
    </submittedName>
</protein>
<name>A0ABP4NG51_9ACTN</name>
<comment type="similarity">
    <text evidence="1">Belongs to the FGGY kinase family.</text>
</comment>
<dbReference type="Pfam" id="PF00370">
    <property type="entry name" value="FGGY_N"/>
    <property type="match status" value="1"/>
</dbReference>
<comment type="caution">
    <text evidence="10">The sequence shown here is derived from an EMBL/GenBank/DDBJ whole genome shotgun (WGS) entry which is preliminary data.</text>
</comment>
<keyword evidence="7" id="KW-0684">Rhamnose metabolism</keyword>
<evidence type="ECO:0000313" key="11">
    <source>
        <dbReference type="Proteomes" id="UP001500393"/>
    </source>
</evidence>
<dbReference type="Pfam" id="PF02782">
    <property type="entry name" value="FGGY_C"/>
    <property type="match status" value="1"/>
</dbReference>
<dbReference type="SUPFAM" id="SSF53067">
    <property type="entry name" value="Actin-like ATPase domain"/>
    <property type="match status" value="2"/>
</dbReference>
<dbReference type="PANTHER" id="PTHR10196">
    <property type="entry name" value="SUGAR KINASE"/>
    <property type="match status" value="1"/>
</dbReference>
<evidence type="ECO:0000259" key="8">
    <source>
        <dbReference type="Pfam" id="PF00370"/>
    </source>
</evidence>
<dbReference type="Proteomes" id="UP001500393">
    <property type="component" value="Unassembled WGS sequence"/>
</dbReference>
<evidence type="ECO:0000256" key="1">
    <source>
        <dbReference type="ARBA" id="ARBA00009156"/>
    </source>
</evidence>
<keyword evidence="3" id="KW-0547">Nucleotide-binding</keyword>
<keyword evidence="4" id="KW-0418">Kinase</keyword>
<evidence type="ECO:0000256" key="2">
    <source>
        <dbReference type="ARBA" id="ARBA00022679"/>
    </source>
</evidence>
<dbReference type="InterPro" id="IPR043129">
    <property type="entry name" value="ATPase_NBD"/>
</dbReference>
<keyword evidence="2" id="KW-0808">Transferase</keyword>
<keyword evidence="5" id="KW-0067">ATP-binding</keyword>
<feature type="domain" description="Carbohydrate kinase FGGY N-terminal" evidence="8">
    <location>
        <begin position="7"/>
        <end position="247"/>
    </location>
</feature>
<sequence length="474" mass="49645">MTSLVFAAVDLGASSGRVIAGVVNDGTTRLHTVHRFRNEAVVQGGHLRWAFTALFEEVLTGLRQLASRYPDVVSIGIDTWGVDYGLLDDDGRLLAEPISYRDARTGSALTQLHGEVGGPEAMYAVNGLQPLRFNTIYQLCAERSSPEYPTAKRAVLLPDLLVYWLTGELGSELTIASTTGLVDPRTRRWSPAARAAIDLPDDFLPPLRHAGQVVGPLRPEIVRRTGLPSSTVVTTVGSHDTASAVVGLPATAPRFGFVSCGTWSLAGLELDEPVVTPEALQAGLSNESGVDDRVLFLRNLSGLWLLQESQRTWAAAGTPYGLDALLAKAHALPSGGPVVDVDSADFLAPGGMPARIDAAVVAAGYRPLESPAAVTRCILDSLAVAYARSLHRAASLAGSTLDAIHLVGGGSRNTLLCQLTADLAGVPVVAGPVEATALGNVLIQARTHGAATGNLEDVRASIAGSAAARRFQPA</sequence>
<feature type="domain" description="Carbohydrate kinase FGGY C-terminal" evidence="9">
    <location>
        <begin position="257"/>
        <end position="446"/>
    </location>
</feature>
<dbReference type="PANTHER" id="PTHR10196:SF93">
    <property type="entry name" value="L-RHAMNULOKINASE"/>
    <property type="match status" value="1"/>
</dbReference>
<proteinExistence type="inferred from homology"/>
<dbReference type="InterPro" id="IPR018484">
    <property type="entry name" value="FGGY_N"/>
</dbReference>
<evidence type="ECO:0000313" key="10">
    <source>
        <dbReference type="EMBL" id="GAA1560446.1"/>
    </source>
</evidence>
<evidence type="ECO:0000256" key="5">
    <source>
        <dbReference type="ARBA" id="ARBA00022840"/>
    </source>
</evidence>